<comment type="similarity">
    <text evidence="1">Belongs to the adenosylhomocysteinase family.</text>
</comment>
<proteinExistence type="inferred from homology"/>
<dbReference type="InterPro" id="IPR042172">
    <property type="entry name" value="Adenosylhomocyst_ase-like_sf"/>
</dbReference>
<evidence type="ECO:0000313" key="8">
    <source>
        <dbReference type="Proteomes" id="UP000199375"/>
    </source>
</evidence>
<accession>A0A1C4XDI3</accession>
<dbReference type="Pfam" id="PF00670">
    <property type="entry name" value="AdoHcyase_NAD"/>
    <property type="match status" value="1"/>
</dbReference>
<dbReference type="NCBIfam" id="NF004005">
    <property type="entry name" value="PRK05476.2-3"/>
    <property type="match status" value="1"/>
</dbReference>
<evidence type="ECO:0000256" key="1">
    <source>
        <dbReference type="ARBA" id="ARBA00007122"/>
    </source>
</evidence>
<dbReference type="PROSITE" id="PS00739">
    <property type="entry name" value="ADOHCYASE_2"/>
    <property type="match status" value="1"/>
</dbReference>
<feature type="binding site" evidence="4">
    <location>
        <position position="343"/>
    </location>
    <ligand>
        <name>NAD(+)</name>
        <dbReference type="ChEBI" id="CHEBI:57540"/>
    </ligand>
</feature>
<dbReference type="GO" id="GO:0033353">
    <property type="term" value="P:S-adenosylmethionine cycle"/>
    <property type="evidence" value="ECO:0007669"/>
    <property type="project" value="TreeGrafter"/>
</dbReference>
<dbReference type="GO" id="GO:0006730">
    <property type="term" value="P:one-carbon metabolic process"/>
    <property type="evidence" value="ECO:0007669"/>
    <property type="project" value="UniProtKB-KW"/>
</dbReference>
<dbReference type="InterPro" id="IPR015878">
    <property type="entry name" value="Ado_hCys_hydrolase_NAD-bd"/>
</dbReference>
<dbReference type="PANTHER" id="PTHR23420:SF0">
    <property type="entry name" value="ADENOSYLHOMOCYSTEINASE"/>
    <property type="match status" value="1"/>
</dbReference>
<dbReference type="SMART" id="SM00997">
    <property type="entry name" value="AdoHcyase_NAD"/>
    <property type="match status" value="1"/>
</dbReference>
<sequence>MSWLVSDPDEDLVQRGRAALALARSQMPLLDGIQREAAESRPLAGHRLVGCVHLTKETGVLVQLLVASGAEVAWTGGDEVSTQDEVAAALAVEGVRVFGRRGMTTAEVGEAAAEAFGAFSDGPTMILDNGAHLIEMAAASLDRHPQLRGATEKTSEGSRRVRELGATIDFPFPVVSVNDVVTKWEVDNTYGTGQSTLDGILRATGMFLAGKRFVVCGFGHVGRGVALRARGMGARVVVVCRSAKTAVRARLAGFEVLPLESAARTADIVCTATGRPDVVTAEHLDLLPSGAVLCNTGHSTAEINLADLQARTVSTEQVRPHVRRHRLDDGRYLDLLSGGGLVNLDAAEGNPSEVMDVTFANQALVTLGLGGRPDRYAAGVQDVDAAQDEDVARRKLAAMGVRFDGSDQPAGTTRGVGEDKSA</sequence>
<evidence type="ECO:0000256" key="5">
    <source>
        <dbReference type="SAM" id="MobiDB-lite"/>
    </source>
</evidence>
<feature type="domain" description="S-adenosyl-L-homocysteine hydrolase NAD binding" evidence="6">
    <location>
        <begin position="188"/>
        <end position="349"/>
    </location>
</feature>
<dbReference type="GO" id="GO:0004013">
    <property type="term" value="F:adenosylhomocysteinase activity"/>
    <property type="evidence" value="ECO:0007669"/>
    <property type="project" value="TreeGrafter"/>
</dbReference>
<dbReference type="Gene3D" id="3.40.50.1480">
    <property type="entry name" value="Adenosylhomocysteinase-like"/>
    <property type="match status" value="1"/>
</dbReference>
<keyword evidence="2" id="KW-0554">One-carbon metabolism</keyword>
<dbReference type="AlphaFoldDB" id="A0A1C4XDI3"/>
<dbReference type="Gene3D" id="3.40.50.720">
    <property type="entry name" value="NAD(P)-binding Rossmann-like Domain"/>
    <property type="match status" value="1"/>
</dbReference>
<organism evidence="7 8">
    <name type="scientific">Micromonospora haikouensis</name>
    <dbReference type="NCBI Taxonomy" id="686309"/>
    <lineage>
        <taxon>Bacteria</taxon>
        <taxon>Bacillati</taxon>
        <taxon>Actinomycetota</taxon>
        <taxon>Actinomycetes</taxon>
        <taxon>Micromonosporales</taxon>
        <taxon>Micromonosporaceae</taxon>
        <taxon>Micromonospora</taxon>
    </lineage>
</organism>
<dbReference type="InterPro" id="IPR020082">
    <property type="entry name" value="S-Ado-L-homoCys_hydrolase_CS"/>
</dbReference>
<reference evidence="7 8" key="1">
    <citation type="submission" date="2016-06" db="EMBL/GenBank/DDBJ databases">
        <authorList>
            <person name="Kjaerup R.B."/>
            <person name="Dalgaard T.S."/>
            <person name="Juul-Madsen H.R."/>
        </authorList>
    </citation>
    <scope>NUCLEOTIDE SEQUENCE [LARGE SCALE GENOMIC DNA]</scope>
    <source>
        <strain evidence="7 8">DSM 45626</strain>
    </source>
</reference>
<protein>
    <submittedName>
        <fullName evidence="7">Adenosylhomocysteinase</fullName>
    </submittedName>
</protein>
<dbReference type="InterPro" id="IPR000043">
    <property type="entry name" value="Adenosylhomocysteinase-like"/>
</dbReference>
<dbReference type="SUPFAM" id="SSF51735">
    <property type="entry name" value="NAD(P)-binding Rossmann-fold domains"/>
    <property type="match status" value="1"/>
</dbReference>
<dbReference type="GO" id="GO:0005829">
    <property type="term" value="C:cytosol"/>
    <property type="evidence" value="ECO:0007669"/>
    <property type="project" value="TreeGrafter"/>
</dbReference>
<dbReference type="EMBL" id="FMCW01000024">
    <property type="protein sequence ID" value="SCF06525.1"/>
    <property type="molecule type" value="Genomic_DNA"/>
</dbReference>
<dbReference type="Proteomes" id="UP000199375">
    <property type="component" value="Unassembled WGS sequence"/>
</dbReference>
<comment type="cofactor">
    <cofactor evidence="4">
        <name>NAD(+)</name>
        <dbReference type="ChEBI" id="CHEBI:57540"/>
    </cofactor>
    <text evidence="4">Binds 1 NAD(+) per subunit.</text>
</comment>
<feature type="region of interest" description="Disordered" evidence="5">
    <location>
        <begin position="402"/>
        <end position="422"/>
    </location>
</feature>
<dbReference type="SUPFAM" id="SSF52283">
    <property type="entry name" value="Formate/glycerate dehydrogenase catalytic domain-like"/>
    <property type="match status" value="1"/>
</dbReference>
<evidence type="ECO:0000313" key="7">
    <source>
        <dbReference type="EMBL" id="SCF06525.1"/>
    </source>
</evidence>
<feature type="binding site" evidence="4">
    <location>
        <begin position="219"/>
        <end position="224"/>
    </location>
    <ligand>
        <name>NAD(+)</name>
        <dbReference type="ChEBI" id="CHEBI:57540"/>
    </ligand>
</feature>
<dbReference type="Pfam" id="PF05221">
    <property type="entry name" value="AdoHcyase"/>
    <property type="match status" value="2"/>
</dbReference>
<dbReference type="InterPro" id="IPR036291">
    <property type="entry name" value="NAD(P)-bd_dom_sf"/>
</dbReference>
<dbReference type="PANTHER" id="PTHR23420">
    <property type="entry name" value="ADENOSYLHOMOCYSTEINASE"/>
    <property type="match status" value="1"/>
</dbReference>
<evidence type="ECO:0000256" key="3">
    <source>
        <dbReference type="ARBA" id="ARBA00023027"/>
    </source>
</evidence>
<keyword evidence="3 4" id="KW-0520">NAD</keyword>
<evidence type="ECO:0000256" key="4">
    <source>
        <dbReference type="PIRSR" id="PIRSR001109-2"/>
    </source>
</evidence>
<dbReference type="PIRSF" id="PIRSF001109">
    <property type="entry name" value="Ad_hcy_hydrolase"/>
    <property type="match status" value="1"/>
</dbReference>
<gene>
    <name evidence="7" type="ORF">GA0070558_12455</name>
</gene>
<evidence type="ECO:0000259" key="6">
    <source>
        <dbReference type="SMART" id="SM00997"/>
    </source>
</evidence>
<evidence type="ECO:0000256" key="2">
    <source>
        <dbReference type="ARBA" id="ARBA00022563"/>
    </source>
</evidence>
<name>A0A1C4XDI3_9ACTN</name>
<dbReference type="SMART" id="SM00996">
    <property type="entry name" value="AdoHcyase"/>
    <property type="match status" value="1"/>
</dbReference>